<feature type="chain" id="PRO_5002895902" evidence="1">
    <location>
        <begin position="24"/>
        <end position="85"/>
    </location>
</feature>
<evidence type="ECO:0000313" key="2">
    <source>
        <dbReference type="EMBL" id="BAH29759.1"/>
    </source>
</evidence>
<organism evidence="2">
    <name type="scientific">Torenia fournieri</name>
    <name type="common">wishbone flower</name>
    <dbReference type="NCBI Taxonomy" id="68875"/>
    <lineage>
        <taxon>Eukaryota</taxon>
        <taxon>Viridiplantae</taxon>
        <taxon>Streptophyta</taxon>
        <taxon>Embryophyta</taxon>
        <taxon>Tracheophyta</taxon>
        <taxon>Spermatophyta</taxon>
        <taxon>Magnoliopsida</taxon>
        <taxon>eudicotyledons</taxon>
        <taxon>Gunneridae</taxon>
        <taxon>Pentapetalae</taxon>
        <taxon>asterids</taxon>
        <taxon>lamiids</taxon>
        <taxon>Lamiales</taxon>
        <taxon>Linderniaceae</taxon>
        <taxon>Torenia</taxon>
    </lineage>
</organism>
<proteinExistence type="evidence at transcript level"/>
<protein>
    <submittedName>
        <fullName evidence="2">Defensin-like cystein-rich peptide</fullName>
    </submittedName>
</protein>
<evidence type="ECO:0000256" key="1">
    <source>
        <dbReference type="SAM" id="SignalP"/>
    </source>
</evidence>
<accession>B9ZZZ1</accession>
<gene>
    <name evidence="2" type="primary">TfCRP11</name>
</gene>
<dbReference type="AlphaFoldDB" id="B9ZZZ1"/>
<sequence length="85" mass="9339">MLKFSSFIFYTLLITGLMSDVLASGVVGDCPKGKLEAPCYLDGPDGDRQCEGLCKYFYGPKAVGRCDHLTYRPGVPICTCYLCKK</sequence>
<dbReference type="EMBL" id="AB465723">
    <property type="protein sequence ID" value="BAH29759.1"/>
    <property type="molecule type" value="mRNA"/>
</dbReference>
<name>B9ZZZ1_9LAMI</name>
<reference evidence="2" key="1">
    <citation type="journal article" date="2009" name="Nature">
        <title>Defensin-like polypeptide LUREs are pollen tube attractants secreted from synergid cells.</title>
        <authorList>
            <person name="Okuda S."/>
            <person name="Tsutsui H."/>
            <person name="Shiina K."/>
            <person name="Sprunck S."/>
            <person name="Takeuchi H."/>
            <person name="Yui R."/>
            <person name="Kasahara R.D."/>
            <person name="Hamamura Y."/>
            <person name="Mizukami A."/>
            <person name="Suzaki D."/>
            <person name="Kawano N."/>
            <person name="Sakakibara T."/>
            <person name="Namiki S."/>
            <person name="Itoh K."/>
            <person name="Otsuka K."/>
            <person name="Matsuzaki M."/>
            <person name="Nozaki H."/>
            <person name="Kuroiwa T."/>
            <person name="Nakano A."/>
            <person name="Kanaoka M.M."/>
            <person name="Dresselhaus T."/>
            <person name="Sasaki N."/>
            <person name="Higashiyama T."/>
        </authorList>
    </citation>
    <scope>NUCLEOTIDE SEQUENCE</scope>
    <source>
        <tissue evidence="2">Mature ovule</tissue>
    </source>
</reference>
<feature type="signal peptide" evidence="1">
    <location>
        <begin position="1"/>
        <end position="23"/>
    </location>
</feature>
<keyword evidence="1" id="KW-0732">Signal</keyword>